<reference evidence="10" key="2">
    <citation type="submission" date="2021-01" db="EMBL/GenBank/DDBJ databases">
        <authorList>
            <person name="Schikora-Tamarit M.A."/>
        </authorList>
    </citation>
    <scope>NUCLEOTIDE SEQUENCE</scope>
    <source>
        <strain evidence="10">NCAIM Y.01608</strain>
    </source>
</reference>
<dbReference type="InterPro" id="IPR036236">
    <property type="entry name" value="Znf_C2H2_sf"/>
</dbReference>
<dbReference type="CDD" id="cd12148">
    <property type="entry name" value="fungal_TF_MHR"/>
    <property type="match status" value="1"/>
</dbReference>
<evidence type="ECO:0000256" key="1">
    <source>
        <dbReference type="ARBA" id="ARBA00004123"/>
    </source>
</evidence>
<keyword evidence="3" id="KW-0677">Repeat</keyword>
<dbReference type="Proteomes" id="UP000788993">
    <property type="component" value="Unassembled WGS sequence"/>
</dbReference>
<evidence type="ECO:0000259" key="9">
    <source>
        <dbReference type="PROSITE" id="PS50157"/>
    </source>
</evidence>
<evidence type="ECO:0000313" key="11">
    <source>
        <dbReference type="Proteomes" id="UP000788993"/>
    </source>
</evidence>
<dbReference type="PANTHER" id="PTHR40626">
    <property type="entry name" value="MIP31509P"/>
    <property type="match status" value="1"/>
</dbReference>
<dbReference type="GO" id="GO:0000981">
    <property type="term" value="F:DNA-binding transcription factor activity, RNA polymerase II-specific"/>
    <property type="evidence" value="ECO:0007669"/>
    <property type="project" value="InterPro"/>
</dbReference>
<dbReference type="GO" id="GO:0008270">
    <property type="term" value="F:zinc ion binding"/>
    <property type="evidence" value="ECO:0007669"/>
    <property type="project" value="UniProtKB-KW"/>
</dbReference>
<feature type="region of interest" description="Disordered" evidence="8">
    <location>
        <begin position="1"/>
        <end position="35"/>
    </location>
</feature>
<accession>A0A9P8P4W3</accession>
<dbReference type="GO" id="GO:0000785">
    <property type="term" value="C:chromatin"/>
    <property type="evidence" value="ECO:0007669"/>
    <property type="project" value="TreeGrafter"/>
</dbReference>
<evidence type="ECO:0000256" key="5">
    <source>
        <dbReference type="ARBA" id="ARBA00022833"/>
    </source>
</evidence>
<dbReference type="InterPro" id="IPR051059">
    <property type="entry name" value="VerF-like"/>
</dbReference>
<feature type="compositionally biased region" description="Polar residues" evidence="8">
    <location>
        <begin position="431"/>
        <end position="454"/>
    </location>
</feature>
<protein>
    <recommendedName>
        <fullName evidence="9">C2H2-type domain-containing protein</fullName>
    </recommendedName>
</protein>
<feature type="domain" description="C2H2-type" evidence="9">
    <location>
        <begin position="71"/>
        <end position="99"/>
    </location>
</feature>
<organism evidence="10 11">
    <name type="scientific">Ogataea polymorpha</name>
    <dbReference type="NCBI Taxonomy" id="460523"/>
    <lineage>
        <taxon>Eukaryota</taxon>
        <taxon>Fungi</taxon>
        <taxon>Dikarya</taxon>
        <taxon>Ascomycota</taxon>
        <taxon>Saccharomycotina</taxon>
        <taxon>Pichiomycetes</taxon>
        <taxon>Pichiales</taxon>
        <taxon>Pichiaceae</taxon>
        <taxon>Ogataea</taxon>
    </lineage>
</organism>
<evidence type="ECO:0000256" key="6">
    <source>
        <dbReference type="ARBA" id="ARBA00023242"/>
    </source>
</evidence>
<feature type="region of interest" description="Disordered" evidence="8">
    <location>
        <begin position="431"/>
        <end position="456"/>
    </location>
</feature>
<dbReference type="SUPFAM" id="SSF57667">
    <property type="entry name" value="beta-beta-alpha zinc fingers"/>
    <property type="match status" value="1"/>
</dbReference>
<dbReference type="PROSITE" id="PS00028">
    <property type="entry name" value="ZINC_FINGER_C2H2_1"/>
    <property type="match status" value="2"/>
</dbReference>
<dbReference type="AlphaFoldDB" id="A0A9P8P4W3"/>
<feature type="region of interest" description="Disordered" evidence="8">
    <location>
        <begin position="104"/>
        <end position="170"/>
    </location>
</feature>
<gene>
    <name evidence="10" type="ORF">OGATHE_003895</name>
</gene>
<proteinExistence type="predicted"/>
<keyword evidence="4 7" id="KW-0863">Zinc-finger</keyword>
<reference evidence="10" key="1">
    <citation type="journal article" date="2021" name="Open Biol.">
        <title>Shared evolutionary footprints suggest mitochondrial oxidative damage underlies multiple complex I losses in fungi.</title>
        <authorList>
            <person name="Schikora-Tamarit M.A."/>
            <person name="Marcet-Houben M."/>
            <person name="Nosek J."/>
            <person name="Gabaldon T."/>
        </authorList>
    </citation>
    <scope>NUCLEOTIDE SEQUENCE</scope>
    <source>
        <strain evidence="10">NCAIM Y.01608</strain>
    </source>
</reference>
<evidence type="ECO:0000256" key="3">
    <source>
        <dbReference type="ARBA" id="ARBA00022737"/>
    </source>
</evidence>
<feature type="domain" description="C2H2-type" evidence="9">
    <location>
        <begin position="43"/>
        <end position="70"/>
    </location>
</feature>
<dbReference type="InterPro" id="IPR013087">
    <property type="entry name" value="Znf_C2H2_type"/>
</dbReference>
<dbReference type="FunFam" id="3.30.160.60:FF:000145">
    <property type="entry name" value="Zinc finger protein 574"/>
    <property type="match status" value="1"/>
</dbReference>
<dbReference type="Gene3D" id="3.30.160.60">
    <property type="entry name" value="Classic Zinc Finger"/>
    <property type="match status" value="2"/>
</dbReference>
<evidence type="ECO:0000256" key="4">
    <source>
        <dbReference type="ARBA" id="ARBA00022771"/>
    </source>
</evidence>
<dbReference type="Pfam" id="PF00096">
    <property type="entry name" value="zf-C2H2"/>
    <property type="match status" value="2"/>
</dbReference>
<name>A0A9P8P4W3_9ASCO</name>
<comment type="subcellular location">
    <subcellularLocation>
        <location evidence="1">Nucleus</location>
    </subcellularLocation>
</comment>
<keyword evidence="11" id="KW-1185">Reference proteome</keyword>
<evidence type="ECO:0000256" key="7">
    <source>
        <dbReference type="PROSITE-ProRule" id="PRU00042"/>
    </source>
</evidence>
<feature type="compositionally biased region" description="Polar residues" evidence="8">
    <location>
        <begin position="110"/>
        <end position="130"/>
    </location>
</feature>
<comment type="caution">
    <text evidence="10">The sequence shown here is derived from an EMBL/GenBank/DDBJ whole genome shotgun (WGS) entry which is preliminary data.</text>
</comment>
<dbReference type="GO" id="GO:0000978">
    <property type="term" value="F:RNA polymerase II cis-regulatory region sequence-specific DNA binding"/>
    <property type="evidence" value="ECO:0007669"/>
    <property type="project" value="InterPro"/>
</dbReference>
<sequence length="1159" mass="132461">MPPMFGSVKSSRRSSSELSQDNKSVPAELTLNGTTPSGKPRLYVCNICTRAFARQEHLKRHERSHTKEKPFACTICSRKFSRRDLLLRHSTKLHAGAAEVVPRLRRRSVKSTSSPASKDNTDQSASNSPSAEPAGRAGLRRGKRGSFSASASAVTKPTPSARRQRNSVPVAVEQRIKEVPELHDDFSFKGLKDFDYKLEFPVNRRASFSAMSGRNYAMPTPEPYATEAVEFSTPQLIAFDDDSEQWLNSLPNLDLMDHSDSQVPMQTSSSLNVDAMDVSPHEFHEDITGYSFYDVPYKNVGSLFTHTALPNRGVQAHGLEELVEGPLGPQDRPDVQPFKAHVSPLVQESPATDSSLNTQPGDEKVKHWQETLFNQSINDLEEIADLNVSKTYDVPQGYSFYGNSDQNTVPHSSSCSSNATISPILLDNTLSANSRQNSPNQTLENSQKQGGSKTYSDKEFNSEFAYSKDKFEKYSRVNLFTGTIRNYVYQSLSKYPFLGVPSPTIPDNEKLNHYTNEFKNKFLNHHPFIHKSMLNEYSLMKSTLCSIESNLIRDENSIDNTRVSLVCQPLLIATIGAIVSNRKSDAANLYEASRRCIHVYLETRKKLVRHRDSADENVETQTNNSSPLWLIQALTLSVVYGLFADDETSLNVIIRQVNALCSLVKSSGLNSVSSQLPINIDDDETSHEKFIENESTIRTVHMIFHISSLLSTLYNIVPSLKIDDLKTDLPSSTFLWECTSHAEFKNILESFDFRPENYHRVLRDLINLPFAKLDPSTGLIGKLNFFFDNHVSEYGLVCLQNGLHQLAYLKQLYLSMPEGGNVSDFLLQLGSEDQKLLNVAQNWENLLKACKLYQRNSEVFIDAKLLNSYLNLKLSHIMNFNKIKENVWLRSFSDINSLYENSFIFTDDQLKDSQYQKELIGMLDNCIDIFKTVFFQQPADSELENSEKQLKEIYDEELGIVDLNFLMKLSIDSQLLLDIFMIIVKFLINFENIFKMKMKYNSLGSVSLIQHFELRSTVYNPSSSLNTDVDETVFKYYKKFFKIYLNLEYFLKINYDYHDFESDFSSLTISNIINRDTMHYSQQEKNLNSILKDDLEVLREKDLIINELIEFKLPFKFLKIGSFLFNFIYDKNFKFVNFKNLSDVLFHLRVFLENRDDFV</sequence>
<dbReference type="PANTHER" id="PTHR40626:SF28">
    <property type="entry name" value="REGULATORY PROTEIN ADR1"/>
    <property type="match status" value="1"/>
</dbReference>
<dbReference type="PROSITE" id="PS50157">
    <property type="entry name" value="ZINC_FINGER_C2H2_2"/>
    <property type="match status" value="2"/>
</dbReference>
<feature type="compositionally biased region" description="Polar residues" evidence="8">
    <location>
        <begin position="147"/>
        <end position="158"/>
    </location>
</feature>
<dbReference type="GO" id="GO:0005634">
    <property type="term" value="C:nucleus"/>
    <property type="evidence" value="ECO:0007669"/>
    <property type="project" value="UniProtKB-SubCell"/>
</dbReference>
<evidence type="ECO:0000313" key="10">
    <source>
        <dbReference type="EMBL" id="KAH3665080.1"/>
    </source>
</evidence>
<dbReference type="EMBL" id="JAEUBD010001178">
    <property type="protein sequence ID" value="KAH3665080.1"/>
    <property type="molecule type" value="Genomic_DNA"/>
</dbReference>
<evidence type="ECO:0000256" key="8">
    <source>
        <dbReference type="SAM" id="MobiDB-lite"/>
    </source>
</evidence>
<keyword evidence="5" id="KW-0862">Zinc</keyword>
<keyword evidence="6" id="KW-0539">Nucleus</keyword>
<evidence type="ECO:0000256" key="2">
    <source>
        <dbReference type="ARBA" id="ARBA00022723"/>
    </source>
</evidence>
<keyword evidence="2" id="KW-0479">Metal-binding</keyword>
<dbReference type="SMART" id="SM00355">
    <property type="entry name" value="ZnF_C2H2"/>
    <property type="match status" value="2"/>
</dbReference>